<dbReference type="CDD" id="cd11608">
    <property type="entry name" value="eIF2D_C"/>
    <property type="match status" value="1"/>
</dbReference>
<dbReference type="InterPro" id="IPR057429">
    <property type="entry name" value="WH_eIF2D"/>
</dbReference>
<dbReference type="InterPro" id="IPR039757">
    <property type="entry name" value="EIF2D"/>
</dbReference>
<dbReference type="VEuPathDB" id="FungiDB:CXQ85_001709"/>
<dbReference type="InterPro" id="IPR001950">
    <property type="entry name" value="SUI1"/>
</dbReference>
<evidence type="ECO:0000313" key="3">
    <source>
        <dbReference type="EMBL" id="PVH19932.1"/>
    </source>
</evidence>
<dbReference type="InterPro" id="IPR036877">
    <property type="entry name" value="SUI1_dom_sf"/>
</dbReference>
<dbReference type="Gene3D" id="3.10.400.20">
    <property type="match status" value="1"/>
</dbReference>
<name>A0A2V1AQB2_9ASCO</name>
<dbReference type="SUPFAM" id="SSF88697">
    <property type="entry name" value="PUA domain-like"/>
    <property type="match status" value="1"/>
</dbReference>
<dbReference type="Pfam" id="PF01253">
    <property type="entry name" value="SUI1"/>
    <property type="match status" value="1"/>
</dbReference>
<protein>
    <recommendedName>
        <fullName evidence="2">SUI1 domain-containing protein</fullName>
    </recommendedName>
</protein>
<dbReference type="GO" id="GO:0003743">
    <property type="term" value="F:translation initiation factor activity"/>
    <property type="evidence" value="ECO:0007669"/>
    <property type="project" value="InterPro"/>
</dbReference>
<dbReference type="Pfam" id="PF17832">
    <property type="entry name" value="Pre-PUA"/>
    <property type="match status" value="1"/>
</dbReference>
<dbReference type="Proteomes" id="UP000244309">
    <property type="component" value="Unassembled WGS sequence"/>
</dbReference>
<dbReference type="PROSITE" id="PS50890">
    <property type="entry name" value="PUA"/>
    <property type="match status" value="1"/>
</dbReference>
<organism evidence="3 4">
    <name type="scientific">Candidozyma haemuli</name>
    <dbReference type="NCBI Taxonomy" id="45357"/>
    <lineage>
        <taxon>Eukaryota</taxon>
        <taxon>Fungi</taxon>
        <taxon>Dikarya</taxon>
        <taxon>Ascomycota</taxon>
        <taxon>Saccharomycotina</taxon>
        <taxon>Pichiomycetes</taxon>
        <taxon>Metschnikowiaceae</taxon>
        <taxon>Candidozyma</taxon>
    </lineage>
</organism>
<dbReference type="InterPro" id="IPR041366">
    <property type="entry name" value="Pre-PUA"/>
</dbReference>
<feature type="region of interest" description="Disordered" evidence="1">
    <location>
        <begin position="214"/>
        <end position="288"/>
    </location>
</feature>
<gene>
    <name evidence="3" type="ORF">CXQ85_001709</name>
</gene>
<evidence type="ECO:0000313" key="4">
    <source>
        <dbReference type="Proteomes" id="UP000244309"/>
    </source>
</evidence>
<proteinExistence type="predicted"/>
<keyword evidence="4" id="KW-1185">Reference proteome</keyword>
<dbReference type="SUPFAM" id="SSF47592">
    <property type="entry name" value="SWIB/MDM2 domain"/>
    <property type="match status" value="1"/>
</dbReference>
<feature type="compositionally biased region" description="Acidic residues" evidence="1">
    <location>
        <begin position="268"/>
        <end position="281"/>
    </location>
</feature>
<dbReference type="OrthoDB" id="199771at2759"/>
<dbReference type="GO" id="GO:0001731">
    <property type="term" value="P:formation of translation preinitiation complex"/>
    <property type="evidence" value="ECO:0007669"/>
    <property type="project" value="InterPro"/>
</dbReference>
<dbReference type="RefSeq" id="XP_025340872.1">
    <property type="nucleotide sequence ID" value="XM_025485407.1"/>
</dbReference>
<accession>A0A2V1AQB2</accession>
<comment type="caution">
    <text evidence="3">The sequence shown here is derived from an EMBL/GenBank/DDBJ whole genome shotgun (WGS) entry which is preliminary data.</text>
</comment>
<dbReference type="Pfam" id="PF25304">
    <property type="entry name" value="WHD_eIF2D"/>
    <property type="match status" value="1"/>
</dbReference>
<dbReference type="InterPro" id="IPR036885">
    <property type="entry name" value="SWIB_MDM2_dom_sf"/>
</dbReference>
<evidence type="ECO:0000259" key="2">
    <source>
        <dbReference type="PROSITE" id="PS50296"/>
    </source>
</evidence>
<dbReference type="PANTHER" id="PTHR12217:SF4">
    <property type="entry name" value="EUKARYOTIC TRANSLATION INITIATION FACTOR 2D"/>
    <property type="match status" value="1"/>
</dbReference>
<dbReference type="CDD" id="cd21156">
    <property type="entry name" value="PUA_eIF2d-like"/>
    <property type="match status" value="1"/>
</dbReference>
<dbReference type="STRING" id="45357.A0A2V1AQB2"/>
<dbReference type="InterPro" id="IPR015947">
    <property type="entry name" value="PUA-like_sf"/>
</dbReference>
<dbReference type="GeneID" id="37007040"/>
<dbReference type="SUPFAM" id="SSF55159">
    <property type="entry name" value="eIF1-like"/>
    <property type="match status" value="1"/>
</dbReference>
<dbReference type="AlphaFoldDB" id="A0A2V1AQB2"/>
<feature type="domain" description="SUI1" evidence="2">
    <location>
        <begin position="524"/>
        <end position="597"/>
    </location>
</feature>
<dbReference type="InterPro" id="IPR048248">
    <property type="entry name" value="PUA_eIF2d-like"/>
</dbReference>
<dbReference type="InterPro" id="IPR039759">
    <property type="entry name" value="eIF2D_SUI1"/>
</dbReference>
<dbReference type="Pfam" id="PF26292">
    <property type="entry name" value="PUA_elF2D"/>
    <property type="match status" value="1"/>
</dbReference>
<dbReference type="PROSITE" id="PS50296">
    <property type="entry name" value="SUI1"/>
    <property type="match status" value="1"/>
</dbReference>
<evidence type="ECO:0000256" key="1">
    <source>
        <dbReference type="SAM" id="MobiDB-lite"/>
    </source>
</evidence>
<reference evidence="3 4" key="1">
    <citation type="submission" date="2017-12" db="EMBL/GenBank/DDBJ databases">
        <title>Genome Sequence of a Multidrug-Resistant Candida haemulonii Isolate from a Patient with Chronic Leg Ulcers in Israel.</title>
        <authorList>
            <person name="Chow N.A."/>
            <person name="Gade L."/>
            <person name="Batra D."/>
            <person name="Rowe L.A."/>
            <person name="Ben-Ami R."/>
            <person name="Loparev V.N."/>
            <person name="Litvintseva A.P."/>
        </authorList>
    </citation>
    <scope>NUCLEOTIDE SEQUENCE [LARGE SCALE GENOMIC DNA]</scope>
    <source>
        <strain evidence="3 4">B11899</strain>
    </source>
</reference>
<feature type="compositionally biased region" description="Acidic residues" evidence="1">
    <location>
        <begin position="214"/>
        <end position="233"/>
    </location>
</feature>
<dbReference type="PANTHER" id="PTHR12217">
    <property type="entry name" value="EUKARYOTIC TRANSLATION INITIATION FACTOR 2D"/>
    <property type="match status" value="1"/>
</dbReference>
<dbReference type="EMBL" id="PKFO01000003">
    <property type="protein sequence ID" value="PVH19932.1"/>
    <property type="molecule type" value="Genomic_DNA"/>
</dbReference>
<sequence>MFKKQPNPKPSSNIKSSERRGLLGTVCKEYGINKEELAKEIELKIVPSVIKQATYQSIQGHKGTIYYDTDEKPVWFKTRDSPLYPSIYTLWQVGGILPIILTNNHVIEKLSTNANLMLPGSIPPFDPRATRGALVGIASYQTPTVVKAIGHCSLNLTQFDNVVGRQGTAVTIIHVIDDELMKLYDNDVEVPTSVEPYSPSAYDNLNKTLKALYGEDEDEEEEEEDEEGEEAATSEDHHEDAEDVPEETGTSDNGGNDADNIEATSQVAEDENASQTEEQDSVEGVSETLSELSVEDIDNFFNRSFIQSVKLNPKIELPISASNFMGQYILKNLPKMDSKYCNVKKTSWKKSAKFLKSLEKQKYLSLKGKGDDVSVVAITVPPETLANFVTHKTNDSNKGSGTTPSKKDLDKKLSVVSLYKPTSKTRMVYNKVDKDFQKLYTQVQLKDIVNEYINAASLVDKAKPKFISVDEHLKAATGIKDEKVTRDKIIAPFTSNHSPHYTILKPGETTISPKQVHKGSPPKIKILTSTVLGRKKVTTVVDFEKFFIKPATLAEDLKNKCSGSTSVGHSVHNPNLTEVMVQGPHGPTIVEYFKNKGVPISFIDFEDKSKGRRKR</sequence>
<dbReference type="Gene3D" id="3.30.780.10">
    <property type="entry name" value="SUI1-like domain"/>
    <property type="match status" value="1"/>
</dbReference>